<evidence type="ECO:0000313" key="1">
    <source>
        <dbReference type="EMBL" id="KAJ8668537.1"/>
    </source>
</evidence>
<sequence length="293" mass="33617">TFSYCKVQEDPVRLIRIMLLCIARCTHGLVIHQSIQMKMSFQTTSTISSSSQLPIGLRNRNQNYSTNFAEEYSQRRIELSVFQRALLAAGSAGISLTNPYRGDMIACLGETTGESALKYCRAKMLETEEGKRIIDQMPRINSRDVDLQKLAELPEGSVGRTYADFLSNNKVSPDDRPPVQFVEDIDLAYVMQRYREVHDIFHAMLLMPTTMLGEVAVKWVEALQLRLPMCIGGAIFGAARLKPKQRQLYLKYHLPWALQTGRNAKFLLGVYFEERWEQSLDEFHKEMNIKRLI</sequence>
<organism evidence="1 2">
    <name type="scientific">Eretmocerus hayati</name>
    <dbReference type="NCBI Taxonomy" id="131215"/>
    <lineage>
        <taxon>Eukaryota</taxon>
        <taxon>Metazoa</taxon>
        <taxon>Ecdysozoa</taxon>
        <taxon>Arthropoda</taxon>
        <taxon>Hexapoda</taxon>
        <taxon>Insecta</taxon>
        <taxon>Pterygota</taxon>
        <taxon>Neoptera</taxon>
        <taxon>Endopterygota</taxon>
        <taxon>Hymenoptera</taxon>
        <taxon>Apocrita</taxon>
        <taxon>Proctotrupomorpha</taxon>
        <taxon>Chalcidoidea</taxon>
        <taxon>Aphelinidae</taxon>
        <taxon>Aphelininae</taxon>
        <taxon>Eretmocerus</taxon>
    </lineage>
</organism>
<feature type="non-terminal residue" evidence="1">
    <location>
        <position position="1"/>
    </location>
</feature>
<gene>
    <name evidence="1" type="ORF">QAD02_010200</name>
</gene>
<comment type="caution">
    <text evidence="1">The sequence shown here is derived from an EMBL/GenBank/DDBJ whole genome shotgun (WGS) entry which is preliminary data.</text>
</comment>
<name>A0ACC2NBI9_9HYME</name>
<protein>
    <submittedName>
        <fullName evidence="1">Uncharacterized protein</fullName>
    </submittedName>
</protein>
<dbReference type="EMBL" id="CM056744">
    <property type="protein sequence ID" value="KAJ8668537.1"/>
    <property type="molecule type" value="Genomic_DNA"/>
</dbReference>
<accession>A0ACC2NBI9</accession>
<reference evidence="1" key="1">
    <citation type="submission" date="2023-04" db="EMBL/GenBank/DDBJ databases">
        <title>A chromosome-level genome assembly of the parasitoid wasp Eretmocerus hayati.</title>
        <authorList>
            <person name="Zhong Y."/>
            <person name="Liu S."/>
            <person name="Liu Y."/>
        </authorList>
    </citation>
    <scope>NUCLEOTIDE SEQUENCE</scope>
    <source>
        <strain evidence="1">ZJU_SS_LIU_2023</strain>
    </source>
</reference>
<keyword evidence="2" id="KW-1185">Reference proteome</keyword>
<evidence type="ECO:0000313" key="2">
    <source>
        <dbReference type="Proteomes" id="UP001239111"/>
    </source>
</evidence>
<proteinExistence type="predicted"/>
<dbReference type="Proteomes" id="UP001239111">
    <property type="component" value="Chromosome 4"/>
</dbReference>